<keyword evidence="5 15" id="KW-0235">DNA replication</keyword>
<dbReference type="SUPFAM" id="SSF56091">
    <property type="entry name" value="DNA ligase/mRNA capping enzyme, catalytic domain"/>
    <property type="match status" value="1"/>
</dbReference>
<dbReference type="SUPFAM" id="SSF52113">
    <property type="entry name" value="BRCT domain"/>
    <property type="match status" value="1"/>
</dbReference>
<dbReference type="InterPro" id="IPR012340">
    <property type="entry name" value="NA-bd_OB-fold"/>
</dbReference>
<dbReference type="RefSeq" id="WP_144280266.1">
    <property type="nucleotide sequence ID" value="NZ_CP041730.1"/>
</dbReference>
<dbReference type="SMART" id="SM00278">
    <property type="entry name" value="HhH1"/>
    <property type="match status" value="4"/>
</dbReference>
<keyword evidence="19" id="KW-1185">Reference proteome</keyword>
<dbReference type="PROSITE" id="PS50172">
    <property type="entry name" value="BRCT"/>
    <property type="match status" value="1"/>
</dbReference>
<dbReference type="InterPro" id="IPR013839">
    <property type="entry name" value="DNAligase_adenylation"/>
</dbReference>
<keyword evidence="12 15" id="KW-0464">Manganese</keyword>
<dbReference type="OrthoDB" id="9759736at2"/>
<feature type="binding site" evidence="15">
    <location>
        <begin position="33"/>
        <end position="37"/>
    </location>
    <ligand>
        <name>NAD(+)</name>
        <dbReference type="ChEBI" id="CHEBI:57540"/>
    </ligand>
</feature>
<dbReference type="Proteomes" id="UP000317550">
    <property type="component" value="Chromosome"/>
</dbReference>
<feature type="binding site" evidence="15">
    <location>
        <position position="173"/>
    </location>
    <ligand>
        <name>NAD(+)</name>
        <dbReference type="ChEBI" id="CHEBI:57540"/>
    </ligand>
</feature>
<dbReference type="Gene3D" id="1.10.287.610">
    <property type="entry name" value="Helix hairpin bin"/>
    <property type="match status" value="1"/>
</dbReference>
<dbReference type="Gene3D" id="6.20.10.30">
    <property type="match status" value="1"/>
</dbReference>
<evidence type="ECO:0000256" key="5">
    <source>
        <dbReference type="ARBA" id="ARBA00022705"/>
    </source>
</evidence>
<evidence type="ECO:0000256" key="15">
    <source>
        <dbReference type="HAMAP-Rule" id="MF_01588"/>
    </source>
</evidence>
<keyword evidence="11 15" id="KW-0234">DNA repair</keyword>
<dbReference type="CDD" id="cd00114">
    <property type="entry name" value="LIGANc"/>
    <property type="match status" value="1"/>
</dbReference>
<evidence type="ECO:0000256" key="6">
    <source>
        <dbReference type="ARBA" id="ARBA00022723"/>
    </source>
</evidence>
<dbReference type="PROSITE" id="PS01056">
    <property type="entry name" value="DNA_LIGASE_N2"/>
    <property type="match status" value="1"/>
</dbReference>
<evidence type="ECO:0000256" key="9">
    <source>
        <dbReference type="ARBA" id="ARBA00022842"/>
    </source>
</evidence>
<dbReference type="PANTHER" id="PTHR23389:SF9">
    <property type="entry name" value="DNA LIGASE"/>
    <property type="match status" value="1"/>
</dbReference>
<dbReference type="FunFam" id="1.10.287.610:FF:000002">
    <property type="entry name" value="DNA ligase"/>
    <property type="match status" value="1"/>
</dbReference>
<feature type="binding site" evidence="15">
    <location>
        <position position="290"/>
    </location>
    <ligand>
        <name>NAD(+)</name>
        <dbReference type="ChEBI" id="CHEBI:57540"/>
    </ligand>
</feature>
<feature type="domain" description="BRCT" evidence="17">
    <location>
        <begin position="613"/>
        <end position="685"/>
    </location>
</feature>
<evidence type="ECO:0000256" key="16">
    <source>
        <dbReference type="RuleBase" id="RU000618"/>
    </source>
</evidence>
<evidence type="ECO:0000259" key="17">
    <source>
        <dbReference type="PROSITE" id="PS50172"/>
    </source>
</evidence>
<dbReference type="SMART" id="SM00292">
    <property type="entry name" value="BRCT"/>
    <property type="match status" value="1"/>
</dbReference>
<dbReference type="FunFam" id="1.10.150.20:FF:000007">
    <property type="entry name" value="DNA ligase"/>
    <property type="match status" value="1"/>
</dbReference>
<keyword evidence="7 15" id="KW-0227">DNA damage</keyword>
<dbReference type="HAMAP" id="MF_01588">
    <property type="entry name" value="DNA_ligase_A"/>
    <property type="match status" value="1"/>
</dbReference>
<dbReference type="EC" id="6.5.1.2" evidence="2 15"/>
<comment type="caution">
    <text evidence="15">Lacks conserved residue(s) required for the propagation of feature annotation.</text>
</comment>
<reference evidence="19" key="1">
    <citation type="submission" date="2019-07" db="EMBL/GenBank/DDBJ databases">
        <title>Chitinimonas sp. nov., isolated from Ny-Alesund, arctica soil.</title>
        <authorList>
            <person name="Xu Q."/>
            <person name="Peng F."/>
        </authorList>
    </citation>
    <scope>NUCLEOTIDE SEQUENCE [LARGE SCALE GENOMIC DNA]</scope>
    <source>
        <strain evidence="19">R3-44</strain>
    </source>
</reference>
<comment type="cofactor">
    <cofactor evidence="15">
        <name>Mg(2+)</name>
        <dbReference type="ChEBI" id="CHEBI:18420"/>
    </cofactor>
    <cofactor evidence="15">
        <name>Mn(2+)</name>
        <dbReference type="ChEBI" id="CHEBI:29035"/>
    </cofactor>
</comment>
<dbReference type="NCBIfam" id="NF005932">
    <property type="entry name" value="PRK07956.1"/>
    <property type="match status" value="1"/>
</dbReference>
<comment type="similarity">
    <text evidence="14 15">Belongs to the NAD-dependent DNA ligase family. LigA subfamily.</text>
</comment>
<evidence type="ECO:0000256" key="1">
    <source>
        <dbReference type="ARBA" id="ARBA00004067"/>
    </source>
</evidence>
<dbReference type="InterPro" id="IPR004149">
    <property type="entry name" value="Znf_DNAligase_C4"/>
</dbReference>
<comment type="function">
    <text evidence="1 15">DNA ligase that catalyzes the formation of phosphodiester linkages between 5'-phosphoryl and 3'-hydroxyl groups in double-stranded DNA using NAD as a coenzyme and as the energy source for the reaction. It is essential for DNA replication and repair of damaged DNA.</text>
</comment>
<protein>
    <recommendedName>
        <fullName evidence="3 15">DNA ligase</fullName>
        <ecNumber evidence="2 15">6.5.1.2</ecNumber>
    </recommendedName>
    <alternativeName>
        <fullName evidence="15">Polydeoxyribonucleotide synthase [NAD(+)]</fullName>
    </alternativeName>
</protein>
<dbReference type="InterPro" id="IPR010994">
    <property type="entry name" value="RuvA_2-like"/>
</dbReference>
<dbReference type="SUPFAM" id="SSF50249">
    <property type="entry name" value="Nucleic acid-binding proteins"/>
    <property type="match status" value="1"/>
</dbReference>
<keyword evidence="8 15" id="KW-0862">Zinc</keyword>
<evidence type="ECO:0000256" key="3">
    <source>
        <dbReference type="ARBA" id="ARBA00013308"/>
    </source>
</evidence>
<evidence type="ECO:0000256" key="4">
    <source>
        <dbReference type="ARBA" id="ARBA00022598"/>
    </source>
</evidence>
<dbReference type="Pfam" id="PF03120">
    <property type="entry name" value="OB_DNA_ligase"/>
    <property type="match status" value="1"/>
</dbReference>
<dbReference type="FunFam" id="2.40.50.140:FF:000012">
    <property type="entry name" value="DNA ligase"/>
    <property type="match status" value="1"/>
</dbReference>
<name>A0A516SL79_9NEIS</name>
<dbReference type="InterPro" id="IPR018239">
    <property type="entry name" value="DNA_ligase_AS"/>
</dbReference>
<feature type="binding site" evidence="15">
    <location>
        <position position="445"/>
    </location>
    <ligand>
        <name>Zn(2+)</name>
        <dbReference type="ChEBI" id="CHEBI:29105"/>
    </ligand>
</feature>
<comment type="catalytic activity">
    <reaction evidence="13 15 16">
        <text>NAD(+) + (deoxyribonucleotide)n-3'-hydroxyl + 5'-phospho-(deoxyribonucleotide)m = (deoxyribonucleotide)n+m + AMP + beta-nicotinamide D-nucleotide.</text>
        <dbReference type="EC" id="6.5.1.2"/>
    </reaction>
</comment>
<keyword evidence="9 15" id="KW-0460">Magnesium</keyword>
<dbReference type="GO" id="GO:0006281">
    <property type="term" value="P:DNA repair"/>
    <property type="evidence" value="ECO:0007669"/>
    <property type="project" value="UniProtKB-KW"/>
</dbReference>
<dbReference type="Pfam" id="PF12826">
    <property type="entry name" value="HHH_2"/>
    <property type="match status" value="1"/>
</dbReference>
<keyword evidence="4 15" id="KW-0436">Ligase</keyword>
<feature type="binding site" evidence="15">
    <location>
        <position position="136"/>
    </location>
    <ligand>
        <name>NAD(+)</name>
        <dbReference type="ChEBI" id="CHEBI:57540"/>
    </ligand>
</feature>
<dbReference type="FunFam" id="3.40.50.10190:FF:000054">
    <property type="entry name" value="DNA ligase"/>
    <property type="match status" value="1"/>
</dbReference>
<evidence type="ECO:0000256" key="13">
    <source>
        <dbReference type="ARBA" id="ARBA00034005"/>
    </source>
</evidence>
<feature type="binding site" evidence="15">
    <location>
        <position position="421"/>
    </location>
    <ligand>
        <name>Zn(2+)</name>
        <dbReference type="ChEBI" id="CHEBI:29105"/>
    </ligand>
</feature>
<dbReference type="CDD" id="cd17748">
    <property type="entry name" value="BRCT_DNA_ligase_like"/>
    <property type="match status" value="1"/>
</dbReference>
<dbReference type="PIRSF" id="PIRSF001604">
    <property type="entry name" value="LigA"/>
    <property type="match status" value="1"/>
</dbReference>
<evidence type="ECO:0000313" key="19">
    <source>
        <dbReference type="Proteomes" id="UP000317550"/>
    </source>
</evidence>
<dbReference type="Pfam" id="PF00533">
    <property type="entry name" value="BRCT"/>
    <property type="match status" value="1"/>
</dbReference>
<feature type="binding site" evidence="15">
    <location>
        <begin position="82"/>
        <end position="83"/>
    </location>
    <ligand>
        <name>NAD(+)</name>
        <dbReference type="ChEBI" id="CHEBI:57540"/>
    </ligand>
</feature>
<dbReference type="Gene3D" id="1.10.150.20">
    <property type="entry name" value="5' to 3' exonuclease, C-terminal subdomain"/>
    <property type="match status" value="2"/>
</dbReference>
<dbReference type="AlphaFoldDB" id="A0A516SL79"/>
<dbReference type="GO" id="GO:0005829">
    <property type="term" value="C:cytosol"/>
    <property type="evidence" value="ECO:0007669"/>
    <property type="project" value="TreeGrafter"/>
</dbReference>
<dbReference type="InterPro" id="IPR003583">
    <property type="entry name" value="Hlx-hairpin-Hlx_DNA-bd_motif"/>
</dbReference>
<proteinExistence type="inferred from homology"/>
<dbReference type="InterPro" id="IPR041663">
    <property type="entry name" value="DisA/LigA_HHH"/>
</dbReference>
<dbReference type="Gene3D" id="3.40.50.10190">
    <property type="entry name" value="BRCT domain"/>
    <property type="match status" value="1"/>
</dbReference>
<dbReference type="InterPro" id="IPR001679">
    <property type="entry name" value="DNA_ligase"/>
</dbReference>
<feature type="binding site" evidence="15">
    <location>
        <position position="424"/>
    </location>
    <ligand>
        <name>Zn(2+)</name>
        <dbReference type="ChEBI" id="CHEBI:29105"/>
    </ligand>
</feature>
<feature type="active site" description="N6-AMP-lysine intermediate" evidence="15">
    <location>
        <position position="115"/>
    </location>
</feature>
<dbReference type="PANTHER" id="PTHR23389">
    <property type="entry name" value="CHROMOSOME TRANSMISSION FIDELITY FACTOR 18"/>
    <property type="match status" value="1"/>
</dbReference>
<dbReference type="SUPFAM" id="SSF47781">
    <property type="entry name" value="RuvA domain 2-like"/>
    <property type="match status" value="1"/>
</dbReference>
<dbReference type="Pfam" id="PF03119">
    <property type="entry name" value="DNA_ligase_ZBD"/>
    <property type="match status" value="1"/>
</dbReference>
<dbReference type="InterPro" id="IPR001357">
    <property type="entry name" value="BRCT_dom"/>
</dbReference>
<evidence type="ECO:0000256" key="10">
    <source>
        <dbReference type="ARBA" id="ARBA00023027"/>
    </source>
</evidence>
<dbReference type="InterPro" id="IPR033136">
    <property type="entry name" value="DNA_ligase_CS"/>
</dbReference>
<dbReference type="EMBL" id="CP041730">
    <property type="protein sequence ID" value="QDQ28883.1"/>
    <property type="molecule type" value="Genomic_DNA"/>
</dbReference>
<dbReference type="Gene3D" id="2.40.50.140">
    <property type="entry name" value="Nucleic acid-binding proteins"/>
    <property type="match status" value="1"/>
</dbReference>
<dbReference type="Pfam" id="PF14520">
    <property type="entry name" value="HHH_5"/>
    <property type="match status" value="1"/>
</dbReference>
<dbReference type="GO" id="GO:0046872">
    <property type="term" value="F:metal ion binding"/>
    <property type="evidence" value="ECO:0007669"/>
    <property type="project" value="UniProtKB-KW"/>
</dbReference>
<evidence type="ECO:0000313" key="18">
    <source>
        <dbReference type="EMBL" id="QDQ28883.1"/>
    </source>
</evidence>
<feature type="binding site" evidence="15">
    <location>
        <position position="314"/>
    </location>
    <ligand>
        <name>NAD(+)</name>
        <dbReference type="ChEBI" id="CHEBI:57540"/>
    </ligand>
</feature>
<dbReference type="GO" id="GO:0003911">
    <property type="term" value="F:DNA ligase (NAD+) activity"/>
    <property type="evidence" value="ECO:0007669"/>
    <property type="project" value="UniProtKB-UniRule"/>
</dbReference>
<dbReference type="FunFam" id="1.10.150.20:FF:000006">
    <property type="entry name" value="DNA ligase"/>
    <property type="match status" value="1"/>
</dbReference>
<evidence type="ECO:0000256" key="8">
    <source>
        <dbReference type="ARBA" id="ARBA00022833"/>
    </source>
</evidence>
<keyword evidence="6 15" id="KW-0479">Metal-binding</keyword>
<dbReference type="KEGG" id="cari:FNU76_22415"/>
<accession>A0A516SL79</accession>
<dbReference type="GO" id="GO:0006260">
    <property type="term" value="P:DNA replication"/>
    <property type="evidence" value="ECO:0007669"/>
    <property type="project" value="UniProtKB-KW"/>
</dbReference>
<dbReference type="InterPro" id="IPR013840">
    <property type="entry name" value="DNAligase_N"/>
</dbReference>
<evidence type="ECO:0000256" key="2">
    <source>
        <dbReference type="ARBA" id="ARBA00012722"/>
    </source>
</evidence>
<organism evidence="18 19">
    <name type="scientific">Chitinimonas arctica</name>
    <dbReference type="NCBI Taxonomy" id="2594795"/>
    <lineage>
        <taxon>Bacteria</taxon>
        <taxon>Pseudomonadati</taxon>
        <taxon>Pseudomonadota</taxon>
        <taxon>Betaproteobacteria</taxon>
        <taxon>Neisseriales</taxon>
        <taxon>Chitinibacteraceae</taxon>
        <taxon>Chitinimonas</taxon>
    </lineage>
</organism>
<keyword evidence="10 15" id="KW-0520">NAD</keyword>
<dbReference type="InterPro" id="IPR036420">
    <property type="entry name" value="BRCT_dom_sf"/>
</dbReference>
<dbReference type="GO" id="GO:0003677">
    <property type="term" value="F:DNA binding"/>
    <property type="evidence" value="ECO:0007669"/>
    <property type="project" value="InterPro"/>
</dbReference>
<evidence type="ECO:0000256" key="7">
    <source>
        <dbReference type="ARBA" id="ARBA00022763"/>
    </source>
</evidence>
<sequence length="695" mass="75030">MSITFSERAAQLRALLNRYGVEYHVYDAPSVPDAEYDRLYRELEALEAAHPELKVSDSPTQRVGGRPLSVFEQVEHTVSMLSLNNAFADEDVQAFDKRIRETLGTERVAYDVGPKFDGLAITLRYEHGLFVQGATRGDGTTGENVTANLKTVRAIPLRLDCAHPPALLEVRGEVLMLRKDFERLNSEQAARGDKLFANPRNAAAGSLRQLDSRITASRRLMFFAYGLAQLDGAAWPDSQSAIMAMLKTFGFPVCEYAERVEGVAGLLAYYQRVGAMRAAMPFDIDGVVYKLDMLADQARLGYVSRAPRWAIAHKYPAEEALTVVEAIDIQVGRTGTLTPVARLQPVFVGGVTVTNATLHNLDELHRKDVRLFDTVVVRRAGDVIPEVVGVLLERRPMMDAPADSANERTPQHPPFAMPAACPVCGSHVSREEGEAAYRCTGGLVCSAQRKQALLHFAGRRAMDIEGLGDKLVEQLVDVGLVRTPADFYKLGIVKLAELERMAEKSAANLLAGIAKSRDTTLARFIYALGIRNVGEATAKDLARHFGKLDGLVAAATVADEAAALAALQAVPDVGPVVAQSIRDFLLEGHNVEVIEQMRAAGVSWPEHEPSEALASGPLLGKTLVVTGTLPTLSREDAKALIEAAGGKVAGSVSKKTNYLVAGEAAGSKLDKAQELGVPILDEAGLQALLTAPQDN</sequence>
<evidence type="ECO:0000256" key="14">
    <source>
        <dbReference type="ARBA" id="ARBA00060881"/>
    </source>
</evidence>
<evidence type="ECO:0000256" key="11">
    <source>
        <dbReference type="ARBA" id="ARBA00023204"/>
    </source>
</evidence>
<dbReference type="InterPro" id="IPR004150">
    <property type="entry name" value="NAD_DNA_ligase_OB"/>
</dbReference>
<evidence type="ECO:0000256" key="12">
    <source>
        <dbReference type="ARBA" id="ARBA00023211"/>
    </source>
</evidence>
<dbReference type="NCBIfam" id="TIGR00575">
    <property type="entry name" value="dnlj"/>
    <property type="match status" value="1"/>
</dbReference>
<dbReference type="SMART" id="SM00532">
    <property type="entry name" value="LIGANc"/>
    <property type="match status" value="1"/>
</dbReference>
<dbReference type="FunFam" id="3.30.470.30:FF:000001">
    <property type="entry name" value="DNA ligase"/>
    <property type="match status" value="1"/>
</dbReference>
<dbReference type="Pfam" id="PF01653">
    <property type="entry name" value="DNA_ligase_aden"/>
    <property type="match status" value="1"/>
</dbReference>
<dbReference type="PROSITE" id="PS01055">
    <property type="entry name" value="DNA_LIGASE_N1"/>
    <property type="match status" value="1"/>
</dbReference>
<dbReference type="Gene3D" id="3.30.470.30">
    <property type="entry name" value="DNA ligase/mRNA capping enzyme"/>
    <property type="match status" value="1"/>
</dbReference>
<gene>
    <name evidence="15 18" type="primary">ligA</name>
    <name evidence="18" type="ORF">FNU76_22415</name>
</gene>